<dbReference type="AlphaFoldDB" id="A0A1H4IAN6"/>
<dbReference type="GO" id="GO:0044550">
    <property type="term" value="P:secondary metabolite biosynthetic process"/>
    <property type="evidence" value="ECO:0007669"/>
    <property type="project" value="TreeGrafter"/>
</dbReference>
<evidence type="ECO:0000313" key="5">
    <source>
        <dbReference type="Proteomes" id="UP000183561"/>
    </source>
</evidence>
<dbReference type="Proteomes" id="UP000183561">
    <property type="component" value="Unassembled WGS sequence"/>
</dbReference>
<evidence type="ECO:0000256" key="1">
    <source>
        <dbReference type="ARBA" id="ARBA00022679"/>
    </source>
</evidence>
<reference evidence="5" key="1">
    <citation type="submission" date="2016-10" db="EMBL/GenBank/DDBJ databases">
        <authorList>
            <person name="Varghese N."/>
            <person name="Submissions S."/>
        </authorList>
    </citation>
    <scope>NUCLEOTIDE SEQUENCE [LARGE SCALE GENOMIC DNA]</scope>
    <source>
        <strain evidence="5">DSM 44498</strain>
    </source>
</reference>
<dbReference type="InterPro" id="IPR013747">
    <property type="entry name" value="ACP_syn_III_C"/>
</dbReference>
<dbReference type="PANTHER" id="PTHR34069:SF3">
    <property type="entry name" value="ACYL-COA:ACYL-COA ALKYLTRANSFERASE"/>
    <property type="match status" value="1"/>
</dbReference>
<name>A0A1H4IAN6_9NOCA</name>
<dbReference type="InterPro" id="IPR016039">
    <property type="entry name" value="Thiolase-like"/>
</dbReference>
<accession>A0A1H4IAN6</accession>
<keyword evidence="1" id="KW-0808">Transferase</keyword>
<dbReference type="OrthoDB" id="6195581at2"/>
<sequence>MGTIIERVDVAHGGWRARHSALRLAVNAATTCLERAGRSPDDLDLLVNAGIYRDRNLGEPAFAAMIQEDIGAHPEDPHTDAHGTFSFDVANGTCGVLTGLQIVDGFLRSRTIHYALVVASDADPGHGMSEDFPFSAAGGAVLCSWTGSRYGLGRVHWANADDDLGGAFRATVGHLDDRNVLRVDRSEWMDARYAAAAASAVTACLKNASLQLGDVDRIVAAPARPQFRAELAQRLGLPESRITIAADHRMHTAALVAGLDGGSHHVPAGTRTLIVAAGAGVTAGAALYEEPPAPGTPTPS</sequence>
<dbReference type="Pfam" id="PF08541">
    <property type="entry name" value="ACP_syn_III_C"/>
    <property type="match status" value="1"/>
</dbReference>
<dbReference type="Gene3D" id="3.40.47.10">
    <property type="match status" value="2"/>
</dbReference>
<evidence type="ECO:0000256" key="2">
    <source>
        <dbReference type="ARBA" id="ARBA00023315"/>
    </source>
</evidence>
<protein>
    <submittedName>
        <fullName evidence="4">3-oxoacyl-[acyl-carrier-protein] synthase-3</fullName>
    </submittedName>
</protein>
<keyword evidence="2" id="KW-0012">Acyltransferase</keyword>
<evidence type="ECO:0000313" key="4">
    <source>
        <dbReference type="EMBL" id="SEB30975.1"/>
    </source>
</evidence>
<dbReference type="GO" id="GO:0016746">
    <property type="term" value="F:acyltransferase activity"/>
    <property type="evidence" value="ECO:0007669"/>
    <property type="project" value="UniProtKB-KW"/>
</dbReference>
<proteinExistence type="predicted"/>
<keyword evidence="5" id="KW-1185">Reference proteome</keyword>
<dbReference type="RefSeq" id="WP_072946256.1">
    <property type="nucleotide sequence ID" value="NZ_FNSV01000002.1"/>
</dbReference>
<dbReference type="PANTHER" id="PTHR34069">
    <property type="entry name" value="3-OXOACYL-[ACYL-CARRIER-PROTEIN] SYNTHASE 3"/>
    <property type="match status" value="1"/>
</dbReference>
<dbReference type="EMBL" id="FNSV01000002">
    <property type="protein sequence ID" value="SEB30975.1"/>
    <property type="molecule type" value="Genomic_DNA"/>
</dbReference>
<evidence type="ECO:0000259" key="3">
    <source>
        <dbReference type="Pfam" id="PF08541"/>
    </source>
</evidence>
<gene>
    <name evidence="4" type="ORF">SAMN04490239_0259</name>
</gene>
<organism evidence="4 5">
    <name type="scientific">Rhodococcus koreensis</name>
    <dbReference type="NCBI Taxonomy" id="99653"/>
    <lineage>
        <taxon>Bacteria</taxon>
        <taxon>Bacillati</taxon>
        <taxon>Actinomycetota</taxon>
        <taxon>Actinomycetes</taxon>
        <taxon>Mycobacteriales</taxon>
        <taxon>Nocardiaceae</taxon>
        <taxon>Rhodococcus</taxon>
    </lineage>
</organism>
<feature type="domain" description="Beta-ketoacyl-[acyl-carrier-protein] synthase III C-terminal" evidence="3">
    <location>
        <begin position="205"/>
        <end position="288"/>
    </location>
</feature>
<dbReference type="SUPFAM" id="SSF53901">
    <property type="entry name" value="Thiolase-like"/>
    <property type="match status" value="1"/>
</dbReference>